<keyword evidence="2" id="KW-1185">Reference proteome</keyword>
<dbReference type="AlphaFoldDB" id="A0A8X6YIX3"/>
<evidence type="ECO:0000313" key="2">
    <source>
        <dbReference type="Proteomes" id="UP000886998"/>
    </source>
</evidence>
<sequence length="124" mass="14603">MYIPKLHALVIPEDDIQHQSSFDSGVIMTIVQDPILWLQLSNLHVSLSSVRQQLSRYIYFDLPKLGRMKFQRFATETVMIGSLSVLVQYRRGQQSRTWSWIVQRCLYAYPRDLWPLKERATSES</sequence>
<dbReference type="Proteomes" id="UP000886998">
    <property type="component" value="Unassembled WGS sequence"/>
</dbReference>
<accession>A0A8X6YIX3</accession>
<gene>
    <name evidence="1" type="ORF">TNIN_492651</name>
</gene>
<name>A0A8X6YIX3_9ARAC</name>
<organism evidence="1 2">
    <name type="scientific">Trichonephila inaurata madagascariensis</name>
    <dbReference type="NCBI Taxonomy" id="2747483"/>
    <lineage>
        <taxon>Eukaryota</taxon>
        <taxon>Metazoa</taxon>
        <taxon>Ecdysozoa</taxon>
        <taxon>Arthropoda</taxon>
        <taxon>Chelicerata</taxon>
        <taxon>Arachnida</taxon>
        <taxon>Araneae</taxon>
        <taxon>Araneomorphae</taxon>
        <taxon>Entelegynae</taxon>
        <taxon>Araneoidea</taxon>
        <taxon>Nephilidae</taxon>
        <taxon>Trichonephila</taxon>
        <taxon>Trichonephila inaurata</taxon>
    </lineage>
</organism>
<evidence type="ECO:0000313" key="1">
    <source>
        <dbReference type="EMBL" id="GFY73178.1"/>
    </source>
</evidence>
<protein>
    <submittedName>
        <fullName evidence="1">Uncharacterized protein</fullName>
    </submittedName>
</protein>
<dbReference type="EMBL" id="BMAV01019901">
    <property type="protein sequence ID" value="GFY73178.1"/>
    <property type="molecule type" value="Genomic_DNA"/>
</dbReference>
<reference evidence="1" key="1">
    <citation type="submission" date="2020-08" db="EMBL/GenBank/DDBJ databases">
        <title>Multicomponent nature underlies the extraordinary mechanical properties of spider dragline silk.</title>
        <authorList>
            <person name="Kono N."/>
            <person name="Nakamura H."/>
            <person name="Mori M."/>
            <person name="Yoshida Y."/>
            <person name="Ohtoshi R."/>
            <person name="Malay A.D."/>
            <person name="Moran D.A.P."/>
            <person name="Tomita M."/>
            <person name="Numata K."/>
            <person name="Arakawa K."/>
        </authorList>
    </citation>
    <scope>NUCLEOTIDE SEQUENCE</scope>
</reference>
<comment type="caution">
    <text evidence="1">The sequence shown here is derived from an EMBL/GenBank/DDBJ whole genome shotgun (WGS) entry which is preliminary data.</text>
</comment>
<proteinExistence type="predicted"/>
<dbReference type="OrthoDB" id="10438314at2759"/>